<organism evidence="1 2">
    <name type="scientific">Ectopseudomonas oleovorans</name>
    <name type="common">Pseudomonas oleovorans</name>
    <dbReference type="NCBI Taxonomy" id="301"/>
    <lineage>
        <taxon>Bacteria</taxon>
        <taxon>Pseudomonadati</taxon>
        <taxon>Pseudomonadota</taxon>
        <taxon>Gammaproteobacteria</taxon>
        <taxon>Pseudomonadales</taxon>
        <taxon>Pseudomonadaceae</taxon>
        <taxon>Ectopseudomonas</taxon>
    </lineage>
</organism>
<evidence type="ECO:0000313" key="2">
    <source>
        <dbReference type="Proteomes" id="UP000272833"/>
    </source>
</evidence>
<dbReference type="RefSeq" id="WP_125875192.1">
    <property type="nucleotide sequence ID" value="NZ_RHRS01000100.1"/>
</dbReference>
<reference evidence="1 2" key="1">
    <citation type="submission" date="2018-10" db="EMBL/GenBank/DDBJ databases">
        <title>Transmission dynamics of multidrug resistant bacteria on intensive care unit surfaces.</title>
        <authorList>
            <person name="D'Souza A.W."/>
            <person name="Potter R.F."/>
            <person name="Wallace M."/>
            <person name="Shupe A."/>
            <person name="Patel S."/>
            <person name="Sun S."/>
            <person name="Gul D."/>
            <person name="Kwon J.H."/>
            <person name="Andleeb S."/>
            <person name="Burnham C.-A.D."/>
            <person name="Dantas G."/>
        </authorList>
    </citation>
    <scope>NUCLEOTIDE SEQUENCE [LARGE SCALE GENOMIC DNA]</scope>
    <source>
        <strain evidence="1 2">PO_271</strain>
    </source>
</reference>
<evidence type="ECO:0000313" key="1">
    <source>
        <dbReference type="EMBL" id="RRW27312.1"/>
    </source>
</evidence>
<dbReference type="EMBL" id="RHRS01000100">
    <property type="protein sequence ID" value="RRW27312.1"/>
    <property type="molecule type" value="Genomic_DNA"/>
</dbReference>
<name>A0A427H7X6_ECTOL</name>
<protein>
    <submittedName>
        <fullName evidence="1">Uncharacterized protein</fullName>
    </submittedName>
</protein>
<proteinExistence type="predicted"/>
<gene>
    <name evidence="1" type="ORF">EGJ44_21760</name>
</gene>
<dbReference type="Proteomes" id="UP000272833">
    <property type="component" value="Unassembled WGS sequence"/>
</dbReference>
<accession>A0A427H7X6</accession>
<sequence length="207" mass="22526">MTQNTVTILADIGNKPGTTHRDALTITRRVLRITCQQRDSITAERRALRRQAGKLRRFLPFTAQQVADLERQAREHRAEQLEGTRQVLVAFGAVLLRDPDDIAGALGFDQLADMLSINPAHREQARKDGGESLAGLVSAARAEDSATHHGTTWGAGGPLYRACQAALLEFIRSCPADKLPDPFAPGAPFGPRLPPDLWLVPGAKPAR</sequence>
<dbReference type="AlphaFoldDB" id="A0A427H7X6"/>
<comment type="caution">
    <text evidence="1">The sequence shown here is derived from an EMBL/GenBank/DDBJ whole genome shotgun (WGS) entry which is preliminary data.</text>
</comment>